<evidence type="ECO:0000313" key="2">
    <source>
        <dbReference type="Proteomes" id="UP000095651"/>
    </source>
</evidence>
<dbReference type="AlphaFoldDB" id="A0A174MYE6"/>
<reference evidence="1 2" key="1">
    <citation type="submission" date="2015-09" db="EMBL/GenBank/DDBJ databases">
        <authorList>
            <consortium name="Pathogen Informatics"/>
        </authorList>
    </citation>
    <scope>NUCLEOTIDE SEQUENCE [LARGE SCALE GENOMIC DNA]</scope>
    <source>
        <strain evidence="1 2">2789STDY5608850</strain>
    </source>
</reference>
<proteinExistence type="predicted"/>
<dbReference type="RefSeq" id="WP_055660515.1">
    <property type="nucleotide sequence ID" value="NZ_CABIXC010000028.1"/>
</dbReference>
<protein>
    <recommendedName>
        <fullName evidence="3">Addiction module toxin RelE</fullName>
    </recommendedName>
</protein>
<dbReference type="EMBL" id="CYZE01000028">
    <property type="protein sequence ID" value="CUP39687.1"/>
    <property type="molecule type" value="Genomic_DNA"/>
</dbReference>
<gene>
    <name evidence="1" type="ORF">ERS852407_05821</name>
</gene>
<evidence type="ECO:0008006" key="3">
    <source>
        <dbReference type="Google" id="ProtNLM"/>
    </source>
</evidence>
<organism evidence="1 2">
    <name type="scientific">Hungatella hathewayi</name>
    <dbReference type="NCBI Taxonomy" id="154046"/>
    <lineage>
        <taxon>Bacteria</taxon>
        <taxon>Bacillati</taxon>
        <taxon>Bacillota</taxon>
        <taxon>Clostridia</taxon>
        <taxon>Lachnospirales</taxon>
        <taxon>Lachnospiraceae</taxon>
        <taxon>Hungatella</taxon>
    </lineage>
</organism>
<evidence type="ECO:0000313" key="1">
    <source>
        <dbReference type="EMBL" id="CUP39687.1"/>
    </source>
</evidence>
<name>A0A174MYE6_9FIRM</name>
<dbReference type="Proteomes" id="UP000095651">
    <property type="component" value="Unassembled WGS sequence"/>
</dbReference>
<sequence>MTTKRKRLTQREKDENLRFKKEMQKKGILPPDKPRLNRKKFAQEVVGEFEEMDVISAARYLREAIGCMVSKDMLRVSEEQIGVLKLLKIAVETQKYMKALEEEGHSEYKIGEYIDNVVIPILKL</sequence>
<accession>A0A174MYE6</accession>